<dbReference type="EMBL" id="CP066558">
    <property type="protein sequence ID" value="QQF82693.1"/>
    <property type="molecule type" value="Genomic_DNA"/>
</dbReference>
<evidence type="ECO:0000313" key="1">
    <source>
        <dbReference type="EMBL" id="QQF82693.1"/>
    </source>
</evidence>
<name>A0A9Q6K6H8_HISSO</name>
<evidence type="ECO:0000313" key="2">
    <source>
        <dbReference type="Proteomes" id="UP000595373"/>
    </source>
</evidence>
<proteinExistence type="predicted"/>
<sequence length="264" mass="30688">MASSKKPRKKHNKNKMKLLASDRVSKNSFIVSAIKLGSDGQIWVKNGVPQIMGKTTLQDFNLTFRTSRPWSLTFGLAYRNIQQQTFCRLEHVALSNCLPFDSEGMSKFLDDEINKMIAEHEQEHVLTPFFIASPEKHEFTDEEIDKLLHISKVFDTLKTPYEVDILRTKGMEELRQIDPIPFCTERTWKILRQNGIADFSQVRLQGLNQIIKIKGIGKKRCDELIEGYHKLLEHHGRKGDIDSLLEFEVQIQIHQQAMQRLKRK</sequence>
<dbReference type="AlphaFoldDB" id="A0A9Q6K6H8"/>
<keyword evidence="2" id="KW-1185">Reference proteome</keyword>
<reference evidence="1 2" key="1">
    <citation type="submission" date="2020-12" db="EMBL/GenBank/DDBJ databases">
        <title>ASc-MMNZ-VFA-070.</title>
        <authorList>
            <person name="Schryvers A."/>
            <person name="Mostafa Nazari M."/>
            <person name="Farshchi Andisi V."/>
            <person name="Timsit E."/>
            <person name="Walter Morck D."/>
        </authorList>
    </citation>
    <scope>NUCLEOTIDE SEQUENCE [LARGE SCALE GENOMIC DNA]</scope>
    <source>
        <strain evidence="1 2">ASc-MMNZ-VFA-070</strain>
    </source>
</reference>
<protein>
    <submittedName>
        <fullName evidence="1">Uncharacterized protein</fullName>
    </submittedName>
</protein>
<dbReference type="InterPro" id="IPR010995">
    <property type="entry name" value="DNA_repair_Rad51/TF_NusA_a-hlx"/>
</dbReference>
<dbReference type="SUPFAM" id="SSF47794">
    <property type="entry name" value="Rad51 N-terminal domain-like"/>
    <property type="match status" value="1"/>
</dbReference>
<gene>
    <name evidence="1" type="ORF">JFL49_01885</name>
</gene>
<organism evidence="1 2">
    <name type="scientific">Histophilus somni</name>
    <name type="common">Haemophilus somnus</name>
    <dbReference type="NCBI Taxonomy" id="731"/>
    <lineage>
        <taxon>Bacteria</taxon>
        <taxon>Pseudomonadati</taxon>
        <taxon>Pseudomonadota</taxon>
        <taxon>Gammaproteobacteria</taxon>
        <taxon>Pasteurellales</taxon>
        <taxon>Pasteurellaceae</taxon>
        <taxon>Histophilus</taxon>
    </lineage>
</organism>
<dbReference type="OrthoDB" id="10012359at2"/>
<accession>A0A9Q6K6H8</accession>
<dbReference type="RefSeq" id="WP_075293623.1">
    <property type="nucleotide sequence ID" value="NZ_CP018802.1"/>
</dbReference>
<dbReference type="GO" id="GO:0000166">
    <property type="term" value="F:nucleotide binding"/>
    <property type="evidence" value="ECO:0007669"/>
    <property type="project" value="InterPro"/>
</dbReference>
<dbReference type="Proteomes" id="UP000595373">
    <property type="component" value="Chromosome"/>
</dbReference>